<reference evidence="4 5" key="1">
    <citation type="journal article" date="2010" name="Virol. J.">
        <title>Genomes of the T4-related bacteriophages as windows on microbial genome evolution.</title>
        <authorList>
            <person name="Petrov V.M."/>
            <person name="Ratnayaka S."/>
            <person name="Nolan J.M."/>
            <person name="Miller E.S."/>
            <person name="Karam J.D."/>
        </authorList>
    </citation>
    <scope>NUCLEOTIDE SEQUENCE [LARGE SCALE GENOMIC DNA]</scope>
</reference>
<keyword evidence="4" id="KW-0540">Nuclease</keyword>
<evidence type="ECO:0000256" key="2">
    <source>
        <dbReference type="ARBA" id="ARBA00022842"/>
    </source>
</evidence>
<dbReference type="RefSeq" id="YP_009011635.1">
    <property type="nucleotide sequence ID" value="NC_023688.1"/>
</dbReference>
<keyword evidence="2" id="KW-0460">Magnesium</keyword>
<sequence length="227" mass="26460">MNHYLYEIKNVINNMIYVGIRTCKCPIENDPYMGSGVRIKYAISKYGIENFEKRVIATYDTRNDLECAEREYVNLKFVLREDTYNIAVGGKGGDMWSGQTSLKIREKHKQACILTNTSEEFRKKVSDGAKRRFSNDEQRAHLSKMAKLQFSDPEKRARYDAELKNRKFTDSWIENVVAVKQTPEYKQKRSEIATNWPVLECPVCGKMIKSQGNYTQHINKHKRNGEL</sequence>
<comment type="cofactor">
    <cofactor evidence="1">
        <name>Mg(2+)</name>
        <dbReference type="ChEBI" id="CHEBI:18420"/>
    </cofactor>
</comment>
<dbReference type="InterPro" id="IPR013087">
    <property type="entry name" value="Znf_C2H2_type"/>
</dbReference>
<dbReference type="Proteomes" id="UP000008726">
    <property type="component" value="Segment"/>
</dbReference>
<keyword evidence="4" id="KW-0255">Endonuclease</keyword>
<accession>E5DQD9</accession>
<dbReference type="KEGG" id="vg:18560130"/>
<proteinExistence type="predicted"/>
<keyword evidence="4" id="KW-0378">Hydrolase</keyword>
<dbReference type="InterPro" id="IPR000305">
    <property type="entry name" value="GIY-YIG_endonuc"/>
</dbReference>
<dbReference type="OrthoDB" id="16308at10239"/>
<gene>
    <name evidence="4" type="ORF">PX29p206</name>
</gene>
<organism evidence="4 5">
    <name type="scientific">Aeromonas phage PX29</name>
    <dbReference type="NCBI Taxonomy" id="926067"/>
    <lineage>
        <taxon>Viruses</taxon>
        <taxon>Duplodnaviria</taxon>
        <taxon>Heunggongvirae</taxon>
        <taxon>Uroviricota</taxon>
        <taxon>Caudoviricetes</taxon>
        <taxon>Pantevenvirales</taxon>
        <taxon>Straboviridae</taxon>
        <taxon>Angelvirus</taxon>
        <taxon>Angelvirus px29</taxon>
    </lineage>
</organism>
<dbReference type="EMBL" id="GU396103">
    <property type="protein sequence ID" value="ADQ52925.1"/>
    <property type="molecule type" value="Genomic_DNA"/>
</dbReference>
<protein>
    <submittedName>
        <fullName evidence="4">Probable homing endonuclease</fullName>
    </submittedName>
</protein>
<dbReference type="InterPro" id="IPR035901">
    <property type="entry name" value="GIY-YIG_endonuc_sf"/>
</dbReference>
<name>E5DQD9_9CAUD</name>
<dbReference type="GO" id="GO:0004519">
    <property type="term" value="F:endonuclease activity"/>
    <property type="evidence" value="ECO:0007669"/>
    <property type="project" value="UniProtKB-KW"/>
</dbReference>
<evidence type="ECO:0000313" key="4">
    <source>
        <dbReference type="EMBL" id="ADQ52925.1"/>
    </source>
</evidence>
<evidence type="ECO:0000313" key="5">
    <source>
        <dbReference type="Proteomes" id="UP000008726"/>
    </source>
</evidence>
<dbReference type="GeneID" id="18560130"/>
<dbReference type="SMART" id="SM00465">
    <property type="entry name" value="GIYc"/>
    <property type="match status" value="1"/>
</dbReference>
<dbReference type="SUPFAM" id="SSF82771">
    <property type="entry name" value="GIY-YIG endonuclease"/>
    <property type="match status" value="1"/>
</dbReference>
<keyword evidence="5" id="KW-1185">Reference proteome</keyword>
<dbReference type="PROSITE" id="PS00028">
    <property type="entry name" value="ZINC_FINGER_C2H2_1"/>
    <property type="match status" value="1"/>
</dbReference>
<feature type="domain" description="C2H2-type" evidence="3">
    <location>
        <begin position="201"/>
        <end position="221"/>
    </location>
</feature>
<evidence type="ECO:0000256" key="1">
    <source>
        <dbReference type="ARBA" id="ARBA00001946"/>
    </source>
</evidence>
<evidence type="ECO:0000259" key="3">
    <source>
        <dbReference type="PROSITE" id="PS00028"/>
    </source>
</evidence>